<reference evidence="2 3" key="1">
    <citation type="submission" date="2021-05" db="EMBL/GenBank/DDBJ databases">
        <authorList>
            <person name="Zhang Z.D."/>
            <person name="Osman G."/>
        </authorList>
    </citation>
    <scope>NUCLEOTIDE SEQUENCE [LARGE SCALE GENOMIC DNA]</scope>
    <source>
        <strain evidence="2 3">KCTC 32217</strain>
    </source>
</reference>
<accession>A0AAP2CL26</accession>
<feature type="transmembrane region" description="Helical" evidence="1">
    <location>
        <begin position="169"/>
        <end position="190"/>
    </location>
</feature>
<keyword evidence="1" id="KW-0812">Transmembrane</keyword>
<comment type="caution">
    <text evidence="2">The sequence shown here is derived from an EMBL/GenBank/DDBJ whole genome shotgun (WGS) entry which is preliminary data.</text>
</comment>
<feature type="transmembrane region" description="Helical" evidence="1">
    <location>
        <begin position="20"/>
        <end position="44"/>
    </location>
</feature>
<feature type="transmembrane region" description="Helical" evidence="1">
    <location>
        <begin position="220"/>
        <end position="240"/>
    </location>
</feature>
<dbReference type="EMBL" id="JAHCMY010000003">
    <property type="protein sequence ID" value="MBS9523812.1"/>
    <property type="molecule type" value="Genomic_DNA"/>
</dbReference>
<proteinExistence type="predicted"/>
<keyword evidence="1" id="KW-0472">Membrane</keyword>
<name>A0AAP2CL26_9BACT</name>
<gene>
    <name evidence="2" type="ORF">KI659_07265</name>
</gene>
<dbReference type="PANTHER" id="PTHR34219">
    <property type="entry name" value="IRON-REGULATED INNER MEMBRANE PROTEIN-RELATED"/>
    <property type="match status" value="1"/>
</dbReference>
<organism evidence="2 3">
    <name type="scientific">Litoribacter ruber</name>
    <dbReference type="NCBI Taxonomy" id="702568"/>
    <lineage>
        <taxon>Bacteria</taxon>
        <taxon>Pseudomonadati</taxon>
        <taxon>Bacteroidota</taxon>
        <taxon>Cytophagia</taxon>
        <taxon>Cytophagales</taxon>
        <taxon>Cyclobacteriaceae</taxon>
        <taxon>Litoribacter</taxon>
    </lineage>
</organism>
<evidence type="ECO:0000313" key="2">
    <source>
        <dbReference type="EMBL" id="MBS9523812.1"/>
    </source>
</evidence>
<sequence length="409" mass="46556">MTKKAKNTTWKTVRMEFNEIHLWLGLIGGLVIIPVCLTGTIYTYNSEIREAFKSHLYKVENLSGMPAISPDELLQAVGQESAGNINAIQLFDDPSRSVQVTVREEGDKSRFGTTFFLNPYTGQILGTSKEKHWIDEFMGNMFSLHRWMLLDKIEAPIFDELPNRTLGSYITGAATILFTLGLLTGMVIWFPQKLKGWKQGLKVKWKANWKRLNFDLHNTLAFYSLIFLLCMGLTGPFWSFPWYKDGWQKFWGTYQENTSQRGGGGPGREAGAPSEAAELLPLRLYIARADEVLDYRGDYRISLPSSLGQAVSVQKNRVGFFAPSAGDRIELDQSTGMVHSVELFREKPWNERMSRSIKALHIGDVYGQFTKLLYFLSCLVATSLPITGTIIWINKLKKKKPKKVQRFNR</sequence>
<protein>
    <submittedName>
        <fullName evidence="2">PepSY domain-containing protein</fullName>
    </submittedName>
</protein>
<evidence type="ECO:0000256" key="1">
    <source>
        <dbReference type="SAM" id="Phobius"/>
    </source>
</evidence>
<dbReference type="AlphaFoldDB" id="A0AAP2CL26"/>
<dbReference type="Proteomes" id="UP001319104">
    <property type="component" value="Unassembled WGS sequence"/>
</dbReference>
<keyword evidence="3" id="KW-1185">Reference proteome</keyword>
<dbReference type="Pfam" id="PF03929">
    <property type="entry name" value="PepSY_TM"/>
    <property type="match status" value="1"/>
</dbReference>
<dbReference type="RefSeq" id="WP_213944698.1">
    <property type="nucleotide sequence ID" value="NZ_JAHCMY010000003.1"/>
</dbReference>
<feature type="transmembrane region" description="Helical" evidence="1">
    <location>
        <begin position="372"/>
        <end position="393"/>
    </location>
</feature>
<keyword evidence="1" id="KW-1133">Transmembrane helix</keyword>
<evidence type="ECO:0000313" key="3">
    <source>
        <dbReference type="Proteomes" id="UP001319104"/>
    </source>
</evidence>
<dbReference type="PANTHER" id="PTHR34219:SF3">
    <property type="entry name" value="BLL7967 PROTEIN"/>
    <property type="match status" value="1"/>
</dbReference>
<dbReference type="InterPro" id="IPR005625">
    <property type="entry name" value="PepSY-ass_TM"/>
</dbReference>